<dbReference type="InterPro" id="IPR051533">
    <property type="entry name" value="WaaL-like"/>
</dbReference>
<dbReference type="Pfam" id="PF04932">
    <property type="entry name" value="Wzy_C"/>
    <property type="match status" value="1"/>
</dbReference>
<proteinExistence type="predicted"/>
<evidence type="ECO:0000256" key="1">
    <source>
        <dbReference type="ARBA" id="ARBA00004141"/>
    </source>
</evidence>
<dbReference type="EMBL" id="PVTK01000001">
    <property type="protein sequence ID" value="PRY66354.1"/>
    <property type="molecule type" value="Genomic_DNA"/>
</dbReference>
<gene>
    <name evidence="7" type="ORF">B0H98_101335</name>
</gene>
<evidence type="ECO:0000256" key="3">
    <source>
        <dbReference type="ARBA" id="ARBA00022989"/>
    </source>
</evidence>
<dbReference type="AlphaFoldDB" id="A0A2T0V876"/>
<organism evidence="7 8">
    <name type="scientific">Vreelandella songnenensis</name>
    <dbReference type="NCBI Taxonomy" id="1176243"/>
    <lineage>
        <taxon>Bacteria</taxon>
        <taxon>Pseudomonadati</taxon>
        <taxon>Pseudomonadota</taxon>
        <taxon>Gammaproteobacteria</taxon>
        <taxon>Oceanospirillales</taxon>
        <taxon>Halomonadaceae</taxon>
        <taxon>Vreelandella</taxon>
    </lineage>
</organism>
<dbReference type="GO" id="GO:0016020">
    <property type="term" value="C:membrane"/>
    <property type="evidence" value="ECO:0007669"/>
    <property type="project" value="UniProtKB-SubCell"/>
</dbReference>
<dbReference type="InterPro" id="IPR007016">
    <property type="entry name" value="O-antigen_ligase-rel_domated"/>
</dbReference>
<comment type="caution">
    <text evidence="7">The sequence shown here is derived from an EMBL/GenBank/DDBJ whole genome shotgun (WGS) entry which is preliminary data.</text>
</comment>
<evidence type="ECO:0000256" key="5">
    <source>
        <dbReference type="SAM" id="Phobius"/>
    </source>
</evidence>
<evidence type="ECO:0000256" key="2">
    <source>
        <dbReference type="ARBA" id="ARBA00022692"/>
    </source>
</evidence>
<name>A0A2T0V876_9GAMM</name>
<feature type="transmembrane region" description="Helical" evidence="5">
    <location>
        <begin position="354"/>
        <end position="372"/>
    </location>
</feature>
<evidence type="ECO:0000256" key="4">
    <source>
        <dbReference type="ARBA" id="ARBA00023136"/>
    </source>
</evidence>
<evidence type="ECO:0000313" key="7">
    <source>
        <dbReference type="EMBL" id="PRY66354.1"/>
    </source>
</evidence>
<feature type="domain" description="O-antigen ligase-related" evidence="6">
    <location>
        <begin position="153"/>
        <end position="302"/>
    </location>
</feature>
<keyword evidence="2 5" id="KW-0812">Transmembrane</keyword>
<evidence type="ECO:0000259" key="6">
    <source>
        <dbReference type="Pfam" id="PF04932"/>
    </source>
</evidence>
<feature type="transmembrane region" description="Helical" evidence="5">
    <location>
        <begin position="185"/>
        <end position="204"/>
    </location>
</feature>
<keyword evidence="3 5" id="KW-1133">Transmembrane helix</keyword>
<dbReference type="PANTHER" id="PTHR37422:SF17">
    <property type="entry name" value="O-ANTIGEN LIGASE"/>
    <property type="match status" value="1"/>
</dbReference>
<dbReference type="Proteomes" id="UP000237647">
    <property type="component" value="Unassembled WGS sequence"/>
</dbReference>
<feature type="transmembrane region" description="Helical" evidence="5">
    <location>
        <begin position="162"/>
        <end position="178"/>
    </location>
</feature>
<protein>
    <submittedName>
        <fullName evidence="7">O-antigen ligase</fullName>
    </submittedName>
</protein>
<dbReference type="PANTHER" id="PTHR37422">
    <property type="entry name" value="TEICHURONIC ACID BIOSYNTHESIS PROTEIN TUAE"/>
    <property type="match status" value="1"/>
</dbReference>
<sequence length="379" mass="41529">MLLLLASICLVFLKPSFQLSRQDYWVIGALSTYALVVGGMSVLEDGARGADRPLRFLLAIPVMLLIIRFPPRLGAIWGGLAVGTCLAGGWSIWQKIIEGVGRAEGYTHVIQFGNLSMLMGVMCFAGVGWALMRPHYRVAWCALLVVGGTMGMFGSLLSGSRGGWIGLPIVAFILYKGYGKKLSIALKVLVIGSVMAAGLAVYAIPQTGVQGRFHEAFNDLSHYFSDENRDTSLGLRFEMWRGASQLILERPLLGWGDSGYREAMSELGEQGQITYQASQFGHAHNEYIDAFAKRGILGVAALLVLYLIPLRLFASGLKHSDLEVRSLAMAGTLLVVGYIDFGLSQTFLAHNSGVMFYPFWLSVIWGCYSLLIKRDLRQD</sequence>
<feature type="transmembrane region" description="Helical" evidence="5">
    <location>
        <begin position="113"/>
        <end position="131"/>
    </location>
</feature>
<comment type="subcellular location">
    <subcellularLocation>
        <location evidence="1">Membrane</location>
        <topology evidence="1">Multi-pass membrane protein</topology>
    </subcellularLocation>
</comment>
<keyword evidence="7" id="KW-0436">Ligase</keyword>
<keyword evidence="4 5" id="KW-0472">Membrane</keyword>
<feature type="transmembrane region" description="Helical" evidence="5">
    <location>
        <begin position="138"/>
        <end position="156"/>
    </location>
</feature>
<keyword evidence="8" id="KW-1185">Reference proteome</keyword>
<reference evidence="7 8" key="1">
    <citation type="submission" date="2018-03" db="EMBL/GenBank/DDBJ databases">
        <title>Genomic Encyclopedia of Type Strains, Phase III (KMG-III): the genomes of soil and plant-associated and newly described type strains.</title>
        <authorList>
            <person name="Whitman W."/>
        </authorList>
    </citation>
    <scope>NUCLEOTIDE SEQUENCE [LARGE SCALE GENOMIC DNA]</scope>
    <source>
        <strain evidence="7 8">CGMCC 1.12152</strain>
    </source>
</reference>
<feature type="transmembrane region" description="Helical" evidence="5">
    <location>
        <begin position="76"/>
        <end position="93"/>
    </location>
</feature>
<feature type="transmembrane region" description="Helical" evidence="5">
    <location>
        <begin position="326"/>
        <end position="348"/>
    </location>
</feature>
<evidence type="ECO:0000313" key="8">
    <source>
        <dbReference type="Proteomes" id="UP000237647"/>
    </source>
</evidence>
<accession>A0A2T0V876</accession>
<dbReference type="GO" id="GO:0016874">
    <property type="term" value="F:ligase activity"/>
    <property type="evidence" value="ECO:0007669"/>
    <property type="project" value="UniProtKB-KW"/>
</dbReference>
<feature type="transmembrane region" description="Helical" evidence="5">
    <location>
        <begin position="295"/>
        <end position="314"/>
    </location>
</feature>